<dbReference type="GeneID" id="8924891"/>
<name>A0A384LCC9_HALVD</name>
<comment type="subcellular location">
    <subcellularLocation>
        <location evidence="1">Membrane</location>
    </subcellularLocation>
</comment>
<dbReference type="InterPro" id="IPR028871">
    <property type="entry name" value="BlueCu_1_BS"/>
</dbReference>
<dbReference type="PANTHER" id="PTHR34192">
    <property type="entry name" value="PLASTOCYANIN MAJOR ISOFORM, CHLOROPLASTIC-RELATED"/>
    <property type="match status" value="1"/>
</dbReference>
<sequence>MNRRTFMKNIAGGVAVLGASTGVTRASNENSTAESGGGTDAGGGSGGGGSTTYTIQMVTEDGEYYFDPVGLHVDPGDTVEWVLESGDHSATAYAESNQAEQRIPADASGFDSGLLEETGASFSYTFEAEGTYDYFCSPHKQLGMVGRVVCGDPGGPAEEGAIPNEPGSGLMPGSGDIVEAGSLSYPYVPSGGSSGSLPWQFWAAAGGLGTAVVAMVSKYDRASGRYSE</sequence>
<feature type="domain" description="Blue (type 1) copper" evidence="9">
    <location>
        <begin position="55"/>
        <end position="149"/>
    </location>
</feature>
<dbReference type="GO" id="GO:0005507">
    <property type="term" value="F:copper ion binding"/>
    <property type="evidence" value="ECO:0007669"/>
    <property type="project" value="InterPro"/>
</dbReference>
<evidence type="ECO:0000256" key="2">
    <source>
        <dbReference type="ARBA" id="ARBA00022448"/>
    </source>
</evidence>
<evidence type="ECO:0000259" key="9">
    <source>
        <dbReference type="Pfam" id="PF00127"/>
    </source>
</evidence>
<protein>
    <submittedName>
        <fullName evidence="10">Halocyanin</fullName>
    </submittedName>
</protein>
<dbReference type="Gene3D" id="2.60.40.420">
    <property type="entry name" value="Cupredoxins - blue copper proteins"/>
    <property type="match status" value="1"/>
</dbReference>
<dbReference type="EMBL" id="AOHU01000046">
    <property type="protein sequence ID" value="ELY32564.1"/>
    <property type="molecule type" value="Genomic_DNA"/>
</dbReference>
<accession>A0A384LCC9</accession>
<proteinExistence type="predicted"/>
<dbReference type="OrthoDB" id="293445at2157"/>
<dbReference type="Proteomes" id="UP000011532">
    <property type="component" value="Unassembled WGS sequence"/>
</dbReference>
<dbReference type="InterPro" id="IPR002387">
    <property type="entry name" value="Plastocyanin"/>
</dbReference>
<evidence type="ECO:0000256" key="3">
    <source>
        <dbReference type="ARBA" id="ARBA00022723"/>
    </source>
</evidence>
<reference evidence="11" key="1">
    <citation type="submission" date="2012-11" db="EMBL/GenBank/DDBJ databases">
        <authorList>
            <person name="Becker E.A."/>
            <person name="Seitzer P."/>
            <person name="Tritt A."/>
            <person name="Larsen D."/>
            <person name="Yao A."/>
            <person name="Wu D."/>
            <person name="Darling A."/>
            <person name="Eisen J.A."/>
            <person name="Facciotti M.T."/>
        </authorList>
    </citation>
    <scope>NUCLEOTIDE SEQUENCE [LARGE SCALE GENOMIC DNA]</scope>
    <source>
        <strain evidence="11">ATCC 29605 / DSM 3757 / JCM 8879 / NBRC 14742 / NCIMB 2012 / VKM B-1768 / DS2</strain>
    </source>
</reference>
<dbReference type="GO" id="GO:0016020">
    <property type="term" value="C:membrane"/>
    <property type="evidence" value="ECO:0007669"/>
    <property type="project" value="UniProtKB-SubCell"/>
</dbReference>
<feature type="binding site" evidence="7">
    <location>
        <position position="144"/>
    </location>
    <ligand>
        <name>Cu cation</name>
        <dbReference type="ChEBI" id="CHEBI:23378"/>
    </ligand>
</feature>
<comment type="caution">
    <text evidence="10">The sequence shown here is derived from an EMBL/GenBank/DDBJ whole genome shotgun (WGS) entry which is preliminary data.</text>
</comment>
<keyword evidence="2" id="KW-0813">Transport</keyword>
<dbReference type="InterPro" id="IPR008972">
    <property type="entry name" value="Cupredoxin"/>
</dbReference>
<keyword evidence="4" id="KW-0249">Electron transport</keyword>
<evidence type="ECO:0000256" key="7">
    <source>
        <dbReference type="PIRSR" id="PIRSR602387-1"/>
    </source>
</evidence>
<organism evidence="10 11">
    <name type="scientific">Haloferax volcanii (strain ATCC 29605 / DSM 3757 / JCM 8879 / NBRC 14742 / NCIMB 2012 / VKM B-1768 / DS2)</name>
    <name type="common">Halobacterium volcanii</name>
    <dbReference type="NCBI Taxonomy" id="309800"/>
    <lineage>
        <taxon>Archaea</taxon>
        <taxon>Methanobacteriati</taxon>
        <taxon>Methanobacteriota</taxon>
        <taxon>Stenosarchaea group</taxon>
        <taxon>Halobacteria</taxon>
        <taxon>Halobacteriales</taxon>
        <taxon>Haloferacaceae</taxon>
        <taxon>Haloferax</taxon>
    </lineage>
</organism>
<dbReference type="RefSeq" id="WP_004042789.1">
    <property type="nucleotide sequence ID" value="NC_013967.1"/>
</dbReference>
<dbReference type="PROSITE" id="PS00196">
    <property type="entry name" value="COPPER_BLUE"/>
    <property type="match status" value="1"/>
</dbReference>
<evidence type="ECO:0000313" key="10">
    <source>
        <dbReference type="EMBL" id="ELY32564.1"/>
    </source>
</evidence>
<gene>
    <name evidence="10" type="ORF">C498_08565</name>
</gene>
<evidence type="ECO:0000256" key="8">
    <source>
        <dbReference type="SAM" id="MobiDB-lite"/>
    </source>
</evidence>
<dbReference type="InterPro" id="IPR000923">
    <property type="entry name" value="BlueCu_1"/>
</dbReference>
<keyword evidence="3 7" id="KW-0479">Metal-binding</keyword>
<evidence type="ECO:0000256" key="1">
    <source>
        <dbReference type="ARBA" id="ARBA00004370"/>
    </source>
</evidence>
<evidence type="ECO:0000256" key="6">
    <source>
        <dbReference type="ARBA" id="ARBA00023136"/>
    </source>
</evidence>
<dbReference type="PRINTS" id="PR00157">
    <property type="entry name" value="PLASTOCYANIN"/>
</dbReference>
<feature type="compositionally biased region" description="Gly residues" evidence="8">
    <location>
        <begin position="35"/>
        <end position="48"/>
    </location>
</feature>
<keyword evidence="6" id="KW-0472">Membrane</keyword>
<evidence type="ECO:0000256" key="4">
    <source>
        <dbReference type="ARBA" id="ARBA00022982"/>
    </source>
</evidence>
<dbReference type="GO" id="GO:0009055">
    <property type="term" value="F:electron transfer activity"/>
    <property type="evidence" value="ECO:0007669"/>
    <property type="project" value="InterPro"/>
</dbReference>
<feature type="binding site" evidence="7">
    <location>
        <position position="136"/>
    </location>
    <ligand>
        <name>Cu cation</name>
        <dbReference type="ChEBI" id="CHEBI:23378"/>
    </ligand>
</feature>
<keyword evidence="5 7" id="KW-0186">Copper</keyword>
<evidence type="ECO:0000313" key="11">
    <source>
        <dbReference type="Proteomes" id="UP000011532"/>
    </source>
</evidence>
<evidence type="ECO:0000256" key="5">
    <source>
        <dbReference type="ARBA" id="ARBA00023008"/>
    </source>
</evidence>
<reference evidence="10 11" key="2">
    <citation type="journal article" date="2014" name="PLoS Genet.">
        <title>Phylogenetically driven sequencing of extremely halophilic archaea reveals strategies for static and dynamic osmo-response.</title>
        <authorList>
            <person name="Becker E.A."/>
            <person name="Seitzer P.M."/>
            <person name="Tritt A."/>
            <person name="Larsen D."/>
            <person name="Krusor M."/>
            <person name="Yao A.I."/>
            <person name="Wu D."/>
            <person name="Madern D."/>
            <person name="Eisen J.A."/>
            <person name="Darling A.E."/>
            <person name="Facciotti M.T."/>
        </authorList>
    </citation>
    <scope>NUCLEOTIDE SEQUENCE [LARGE SCALE GENOMIC DNA]</scope>
    <source>
        <strain evidence="11">ATCC 29605 / DSM 3757 / JCM 8879 / NBRC 14742 / NCIMB 2012 / VKM B-1768 / DS2</strain>
    </source>
</reference>
<feature type="region of interest" description="Disordered" evidence="8">
    <location>
        <begin position="26"/>
        <end position="48"/>
    </location>
</feature>
<comment type="cofactor">
    <cofactor evidence="7">
        <name>Cu(2+)</name>
        <dbReference type="ChEBI" id="CHEBI:29036"/>
    </cofactor>
    <text evidence="7">The crystal structure with reduced Cu(1+) has also been determined.</text>
</comment>
<dbReference type="Pfam" id="PF00127">
    <property type="entry name" value="Copper-bind"/>
    <property type="match status" value="1"/>
</dbReference>
<dbReference type="SUPFAM" id="SSF49503">
    <property type="entry name" value="Cupredoxins"/>
    <property type="match status" value="1"/>
</dbReference>
<feature type="binding site" evidence="7">
    <location>
        <position position="139"/>
    </location>
    <ligand>
        <name>Cu cation</name>
        <dbReference type="ChEBI" id="CHEBI:23378"/>
    </ligand>
</feature>
<dbReference type="AlphaFoldDB" id="A0A384LCC9"/>
<dbReference type="PANTHER" id="PTHR34192:SF10">
    <property type="entry name" value="PLASTOCYANIN MAJOR ISOFORM, CHLOROPLASTIC-RELATED"/>
    <property type="match status" value="1"/>
</dbReference>